<keyword evidence="12" id="KW-1185">Reference proteome</keyword>
<dbReference type="GO" id="GO:0008270">
    <property type="term" value="F:zinc ion binding"/>
    <property type="evidence" value="ECO:0007669"/>
    <property type="project" value="UniProtKB-KW"/>
</dbReference>
<dbReference type="InterPro" id="IPR024964">
    <property type="entry name" value="CTLH/CRA"/>
</dbReference>
<keyword evidence="5 7" id="KW-0863">Zinc-finger</keyword>
<dbReference type="InterPro" id="IPR045098">
    <property type="entry name" value="Fyv10_fam"/>
</dbReference>
<evidence type="ECO:0000256" key="7">
    <source>
        <dbReference type="PROSITE-ProRule" id="PRU01215"/>
    </source>
</evidence>
<feature type="region of interest" description="Disordered" evidence="8">
    <location>
        <begin position="367"/>
        <end position="393"/>
    </location>
</feature>
<feature type="domain" description="CTLH" evidence="9">
    <location>
        <begin position="207"/>
        <end position="245"/>
    </location>
</feature>
<dbReference type="InterPro" id="IPR006594">
    <property type="entry name" value="LisH"/>
</dbReference>
<dbReference type="GO" id="GO:0043161">
    <property type="term" value="P:proteasome-mediated ubiquitin-dependent protein catabolic process"/>
    <property type="evidence" value="ECO:0007669"/>
    <property type="project" value="InterPro"/>
</dbReference>
<dbReference type="PROSITE" id="PS51867">
    <property type="entry name" value="ZF_RING_GID"/>
    <property type="match status" value="1"/>
</dbReference>
<dbReference type="SMART" id="SM00668">
    <property type="entry name" value="CTLH"/>
    <property type="match status" value="1"/>
</dbReference>
<dbReference type="AlphaFoldDB" id="A0A316ZDU3"/>
<dbReference type="PANTHER" id="PTHR12170">
    <property type="entry name" value="MACROPHAGE ERYTHROBLAST ATTACHER-RELATED"/>
    <property type="match status" value="1"/>
</dbReference>
<feature type="compositionally biased region" description="Low complexity" evidence="8">
    <location>
        <begin position="412"/>
        <end position="432"/>
    </location>
</feature>
<feature type="region of interest" description="Disordered" evidence="8">
    <location>
        <begin position="51"/>
        <end position="85"/>
    </location>
</feature>
<dbReference type="EMBL" id="KZ819288">
    <property type="protein sequence ID" value="PWN99476.1"/>
    <property type="molecule type" value="Genomic_DNA"/>
</dbReference>
<feature type="compositionally biased region" description="Basic and acidic residues" evidence="8">
    <location>
        <begin position="64"/>
        <end position="85"/>
    </location>
</feature>
<feature type="region of interest" description="Disordered" evidence="8">
    <location>
        <begin position="412"/>
        <end position="445"/>
    </location>
</feature>
<evidence type="ECO:0000256" key="5">
    <source>
        <dbReference type="ARBA" id="ARBA00022771"/>
    </source>
</evidence>
<dbReference type="InterPro" id="IPR006595">
    <property type="entry name" value="CTLH_C"/>
</dbReference>
<dbReference type="GeneID" id="37269489"/>
<dbReference type="RefSeq" id="XP_025599755.1">
    <property type="nucleotide sequence ID" value="XM_025741945.1"/>
</dbReference>
<dbReference type="CDD" id="cd16659">
    <property type="entry name" value="RING-Ubox_Emp"/>
    <property type="match status" value="1"/>
</dbReference>
<dbReference type="GO" id="GO:0005737">
    <property type="term" value="C:cytoplasm"/>
    <property type="evidence" value="ECO:0007669"/>
    <property type="project" value="UniProtKB-SubCell"/>
</dbReference>
<dbReference type="GO" id="GO:0034657">
    <property type="term" value="C:GID complex"/>
    <property type="evidence" value="ECO:0007669"/>
    <property type="project" value="TreeGrafter"/>
</dbReference>
<keyword evidence="6" id="KW-0862">Zinc</keyword>
<dbReference type="PROSITE" id="PS50897">
    <property type="entry name" value="CTLH"/>
    <property type="match status" value="1"/>
</dbReference>
<dbReference type="InterPro" id="IPR013144">
    <property type="entry name" value="CRA_dom"/>
</dbReference>
<dbReference type="SMART" id="SM00667">
    <property type="entry name" value="LisH"/>
    <property type="match status" value="1"/>
</dbReference>
<dbReference type="PANTHER" id="PTHR12170:SF2">
    <property type="entry name" value="E3 UBIQUITIN-PROTEIN TRANSFERASE MAEA"/>
    <property type="match status" value="1"/>
</dbReference>
<comment type="similarity">
    <text evidence="2">Belongs to the FYV10 family.</text>
</comment>
<dbReference type="GO" id="GO:0005634">
    <property type="term" value="C:nucleus"/>
    <property type="evidence" value="ECO:0007669"/>
    <property type="project" value="TreeGrafter"/>
</dbReference>
<dbReference type="SMART" id="SM00757">
    <property type="entry name" value="CRA"/>
    <property type="match status" value="1"/>
</dbReference>
<dbReference type="Proteomes" id="UP000245946">
    <property type="component" value="Unassembled WGS sequence"/>
</dbReference>
<dbReference type="OrthoDB" id="1933455at2759"/>
<evidence type="ECO:0000256" key="4">
    <source>
        <dbReference type="ARBA" id="ARBA00022723"/>
    </source>
</evidence>
<keyword evidence="3" id="KW-0963">Cytoplasm</keyword>
<sequence>MAASRPNLDGILLLEQPFARTPFDELRRQLRAQQRIVERDLAWCATALSSGGASAAAPSSSAPEPRRSVDGMSIDETHDAAPRSDAERTLDAVLGRLRGMKRKLAPVGDATERSLASAAARTAHLHELHQIESTSSAAFEDWSRVRLDRMLCDYLLRCGFHESAATLARSRGIENLIDADIFSEIARIERSLLPPRDSTQPRSCTMALAWCSENKAALRKIKSTLEFELRLQEFIELSRTRTRESITEAMSYASRHLLPLLTSGPPGSAKGAEKLSAGEDAEENEAHLRMCAQVRRAMGLLAMPPGKWAYSDLYSEDRWHTLSRSFRECALQIHSLPPQPILHIALSAGLSSLKLPACYSHETARGAAGATQPPAHLGGRTWGDTTSVPLGGAPSVTAPAVTLPSAAPLTSGGLLASSPPSSAAARSSSALGHARDSELGDERNANCPVCDADGLGQLAKEVPWSHHTNSTLVCRISGRVMDENDPPLCLPNGRVYSRTALQEMATANAYGHVTCPRTGQTFPYTSARKVFIS</sequence>
<feature type="compositionally biased region" description="Low complexity" evidence="8">
    <location>
        <begin position="51"/>
        <end position="63"/>
    </location>
</feature>
<evidence type="ECO:0000313" key="12">
    <source>
        <dbReference type="Proteomes" id="UP000245946"/>
    </source>
</evidence>
<evidence type="ECO:0000313" key="11">
    <source>
        <dbReference type="EMBL" id="PWN99476.1"/>
    </source>
</evidence>
<evidence type="ECO:0000256" key="6">
    <source>
        <dbReference type="ARBA" id="ARBA00022833"/>
    </source>
</evidence>
<comment type="subcellular location">
    <subcellularLocation>
        <location evidence="1">Cytoplasm</location>
    </subcellularLocation>
</comment>
<dbReference type="InterPro" id="IPR044063">
    <property type="entry name" value="ZF_RING_GID"/>
</dbReference>
<proteinExistence type="inferred from homology"/>
<organism evidence="11 12">
    <name type="scientific">Tilletiopsis washingtonensis</name>
    <dbReference type="NCBI Taxonomy" id="58919"/>
    <lineage>
        <taxon>Eukaryota</taxon>
        <taxon>Fungi</taxon>
        <taxon>Dikarya</taxon>
        <taxon>Basidiomycota</taxon>
        <taxon>Ustilaginomycotina</taxon>
        <taxon>Exobasidiomycetes</taxon>
        <taxon>Entylomatales</taxon>
        <taxon>Entylomatales incertae sedis</taxon>
        <taxon>Tilletiopsis</taxon>
    </lineage>
</organism>
<dbReference type="STRING" id="58919.A0A316ZDU3"/>
<protein>
    <recommendedName>
        <fullName evidence="13">CTLH domain-containing protein</fullName>
    </recommendedName>
</protein>
<evidence type="ECO:0000259" key="10">
    <source>
        <dbReference type="PROSITE" id="PS51867"/>
    </source>
</evidence>
<accession>A0A316ZDU3</accession>
<dbReference type="PROSITE" id="PS50896">
    <property type="entry name" value="LISH"/>
    <property type="match status" value="1"/>
</dbReference>
<name>A0A316ZDU3_9BASI</name>
<feature type="compositionally biased region" description="Basic and acidic residues" evidence="8">
    <location>
        <begin position="433"/>
        <end position="444"/>
    </location>
</feature>
<evidence type="ECO:0000256" key="1">
    <source>
        <dbReference type="ARBA" id="ARBA00004496"/>
    </source>
</evidence>
<dbReference type="Pfam" id="PF10607">
    <property type="entry name" value="CTLH"/>
    <property type="match status" value="1"/>
</dbReference>
<feature type="zinc finger region" description="RING-Gid-type" evidence="7">
    <location>
        <begin position="447"/>
        <end position="518"/>
    </location>
</feature>
<gene>
    <name evidence="11" type="ORF">FA09DRAFT_328868</name>
</gene>
<evidence type="ECO:0000256" key="8">
    <source>
        <dbReference type="SAM" id="MobiDB-lite"/>
    </source>
</evidence>
<keyword evidence="4" id="KW-0479">Metal-binding</keyword>
<evidence type="ECO:0000256" key="2">
    <source>
        <dbReference type="ARBA" id="ARBA00010615"/>
    </source>
</evidence>
<evidence type="ECO:0000256" key="3">
    <source>
        <dbReference type="ARBA" id="ARBA00022490"/>
    </source>
</evidence>
<feature type="domain" description="RING-Gid-type" evidence="10">
    <location>
        <begin position="447"/>
        <end position="518"/>
    </location>
</feature>
<reference evidence="11 12" key="1">
    <citation type="journal article" date="2018" name="Mol. Biol. Evol.">
        <title>Broad Genomic Sampling Reveals a Smut Pathogenic Ancestry of the Fungal Clade Ustilaginomycotina.</title>
        <authorList>
            <person name="Kijpornyongpan T."/>
            <person name="Mondo S.J."/>
            <person name="Barry K."/>
            <person name="Sandor L."/>
            <person name="Lee J."/>
            <person name="Lipzen A."/>
            <person name="Pangilinan J."/>
            <person name="LaButti K."/>
            <person name="Hainaut M."/>
            <person name="Henrissat B."/>
            <person name="Grigoriev I.V."/>
            <person name="Spatafora J.W."/>
            <person name="Aime M.C."/>
        </authorList>
    </citation>
    <scope>NUCLEOTIDE SEQUENCE [LARGE SCALE GENOMIC DNA]</scope>
    <source>
        <strain evidence="11 12">MCA 4186</strain>
    </source>
</reference>
<evidence type="ECO:0008006" key="13">
    <source>
        <dbReference type="Google" id="ProtNLM"/>
    </source>
</evidence>
<evidence type="ECO:0000259" key="9">
    <source>
        <dbReference type="PROSITE" id="PS50897"/>
    </source>
</evidence>
<dbReference type="GO" id="GO:0061630">
    <property type="term" value="F:ubiquitin protein ligase activity"/>
    <property type="evidence" value="ECO:0007669"/>
    <property type="project" value="InterPro"/>
</dbReference>
<feature type="region of interest" description="Disordered" evidence="8">
    <location>
        <begin position="262"/>
        <end position="281"/>
    </location>
</feature>
<dbReference type="SUPFAM" id="SSF57850">
    <property type="entry name" value="RING/U-box"/>
    <property type="match status" value="1"/>
</dbReference>